<evidence type="ECO:0008006" key="4">
    <source>
        <dbReference type="Google" id="ProtNLM"/>
    </source>
</evidence>
<dbReference type="EMBL" id="BJYG01000040">
    <property type="protein sequence ID" value="GEN64363.1"/>
    <property type="molecule type" value="Genomic_DNA"/>
</dbReference>
<dbReference type="Proteomes" id="UP000321746">
    <property type="component" value="Unassembled WGS sequence"/>
</dbReference>
<gene>
    <name evidence="2" type="ORF">AOE01nite_25870</name>
</gene>
<accession>A0A511XN49</accession>
<evidence type="ECO:0000256" key="1">
    <source>
        <dbReference type="SAM" id="SignalP"/>
    </source>
</evidence>
<organism evidence="2 3">
    <name type="scientific">Acetobacter oeni</name>
    <dbReference type="NCBI Taxonomy" id="304077"/>
    <lineage>
        <taxon>Bacteria</taxon>
        <taxon>Pseudomonadati</taxon>
        <taxon>Pseudomonadota</taxon>
        <taxon>Alphaproteobacteria</taxon>
        <taxon>Acetobacterales</taxon>
        <taxon>Acetobacteraceae</taxon>
        <taxon>Acetobacter</taxon>
    </lineage>
</organism>
<protein>
    <recommendedName>
        <fullName evidence="4">DUF2147 domain-containing protein</fullName>
    </recommendedName>
</protein>
<keyword evidence="1" id="KW-0732">Signal</keyword>
<dbReference type="OrthoDB" id="7280352at2"/>
<proteinExistence type="predicted"/>
<feature type="signal peptide" evidence="1">
    <location>
        <begin position="1"/>
        <end position="36"/>
    </location>
</feature>
<sequence length="152" mass="16618">MRHSPHLPRTGHARRLALTTFIALGAALHFAPSARAASDAQSDPTGLWTGTLVTDQGNCPDQMESTLQIEPSRIAFTPGTGALILHGKPDKDHKHFHAQLMLTDMKKKPLPMVFEGHPDGQTITGEFGTPTCRAHIVMKRPESHTLDNFLGR</sequence>
<dbReference type="RefSeq" id="WP_146890721.1">
    <property type="nucleotide sequence ID" value="NZ_BJYG01000040.1"/>
</dbReference>
<evidence type="ECO:0000313" key="3">
    <source>
        <dbReference type="Proteomes" id="UP000321746"/>
    </source>
</evidence>
<feature type="chain" id="PRO_5021716032" description="DUF2147 domain-containing protein" evidence="1">
    <location>
        <begin position="37"/>
        <end position="152"/>
    </location>
</feature>
<evidence type="ECO:0000313" key="2">
    <source>
        <dbReference type="EMBL" id="GEN64363.1"/>
    </source>
</evidence>
<comment type="caution">
    <text evidence="2">The sequence shown here is derived from an EMBL/GenBank/DDBJ whole genome shotgun (WGS) entry which is preliminary data.</text>
</comment>
<reference evidence="2 3" key="1">
    <citation type="submission" date="2019-07" db="EMBL/GenBank/DDBJ databases">
        <title>Whole genome shotgun sequence of Acetobacter oeni NBRC 105207.</title>
        <authorList>
            <person name="Hosoyama A."/>
            <person name="Uohara A."/>
            <person name="Ohji S."/>
            <person name="Ichikawa N."/>
        </authorList>
    </citation>
    <scope>NUCLEOTIDE SEQUENCE [LARGE SCALE GENOMIC DNA]</scope>
    <source>
        <strain evidence="2 3">NBRC 105207</strain>
    </source>
</reference>
<name>A0A511XN49_9PROT</name>
<keyword evidence="3" id="KW-1185">Reference proteome</keyword>
<dbReference type="AlphaFoldDB" id="A0A511XN49"/>